<sequence>MIFVITFQSFDFHILIKRSIDITATFHIKLKIIKGLLPCRFVIHIHTLNIIHMMTFKQLLYSALNNSTLHLVLELFTKNPIKFLYIMLHERIICVPSKRFG</sequence>
<dbReference type="EMBL" id="GISG01258819">
    <property type="protein sequence ID" value="MBA4673376.1"/>
    <property type="molecule type" value="Transcribed_RNA"/>
</dbReference>
<accession>A0A7C9ASF7</accession>
<name>A0A7C9ASF7_OPUST</name>
<reference evidence="1" key="2">
    <citation type="submission" date="2020-07" db="EMBL/GenBank/DDBJ databases">
        <authorList>
            <person name="Vera ALvarez R."/>
            <person name="Arias-Moreno D.M."/>
            <person name="Jimenez-Jacinto V."/>
            <person name="Jimenez-Bremont J.F."/>
            <person name="Swaminathan K."/>
            <person name="Moose S.P."/>
            <person name="Guerrero-Gonzalez M.L."/>
            <person name="Marino-Ramirez L."/>
            <person name="Landsman D."/>
            <person name="Rodriguez-Kessler M."/>
            <person name="Delgado-Sanchez P."/>
        </authorList>
    </citation>
    <scope>NUCLEOTIDE SEQUENCE</scope>
    <source>
        <tissue evidence="1">Cladode</tissue>
    </source>
</reference>
<organism evidence="1">
    <name type="scientific">Opuntia streptacantha</name>
    <name type="common">Prickly pear cactus</name>
    <name type="synonym">Opuntia cardona</name>
    <dbReference type="NCBI Taxonomy" id="393608"/>
    <lineage>
        <taxon>Eukaryota</taxon>
        <taxon>Viridiplantae</taxon>
        <taxon>Streptophyta</taxon>
        <taxon>Embryophyta</taxon>
        <taxon>Tracheophyta</taxon>
        <taxon>Spermatophyta</taxon>
        <taxon>Magnoliopsida</taxon>
        <taxon>eudicotyledons</taxon>
        <taxon>Gunneridae</taxon>
        <taxon>Pentapetalae</taxon>
        <taxon>Caryophyllales</taxon>
        <taxon>Cactineae</taxon>
        <taxon>Cactaceae</taxon>
        <taxon>Opuntioideae</taxon>
        <taxon>Opuntia</taxon>
    </lineage>
</organism>
<protein>
    <submittedName>
        <fullName evidence="1">Uncharacterized protein</fullName>
    </submittedName>
</protein>
<proteinExistence type="predicted"/>
<dbReference type="AlphaFoldDB" id="A0A7C9ASF7"/>
<dbReference type="EMBL" id="GISG01258814">
    <property type="protein sequence ID" value="MBA4673373.1"/>
    <property type="molecule type" value="Transcribed_RNA"/>
</dbReference>
<reference evidence="1" key="1">
    <citation type="journal article" date="2013" name="J. Plant Res.">
        <title>Effect of fungi and light on seed germination of three Opuntia species from semiarid lands of central Mexico.</title>
        <authorList>
            <person name="Delgado-Sanchez P."/>
            <person name="Jimenez-Bremont J.F."/>
            <person name="Guerrero-Gonzalez Mde L."/>
            <person name="Flores J."/>
        </authorList>
    </citation>
    <scope>NUCLEOTIDE SEQUENCE</scope>
    <source>
        <tissue evidence="1">Cladode</tissue>
    </source>
</reference>
<evidence type="ECO:0000313" key="1">
    <source>
        <dbReference type="EMBL" id="MBA4673373.1"/>
    </source>
</evidence>